<protein>
    <submittedName>
        <fullName evidence="2">Alpha/beta hydrolase</fullName>
    </submittedName>
</protein>
<dbReference type="HOGENOM" id="CLU_020336_13_3_11"/>
<keyword evidence="2" id="KW-0378">Hydrolase</keyword>
<proteinExistence type="predicted"/>
<dbReference type="SUPFAM" id="SSF53474">
    <property type="entry name" value="alpha/beta-Hydrolases"/>
    <property type="match status" value="1"/>
</dbReference>
<dbReference type="eggNOG" id="COG2267">
    <property type="taxonomic scope" value="Bacteria"/>
</dbReference>
<dbReference type="PATRIC" id="fig|396014.3.peg.733"/>
<sequence>MTAVPPLPAPVLETIDGVEIATYRLDPEGPHSAGDVVLCHGTPWSAAVWMPVARMLAREHRVHLWDMPGYGASIRSGGAAVDLVSQRRRLASLLETWQLPRPHVIAHDIGGAVALGAHLLDGSEYASLHLVDVVTLDPWGSPFFRLVAQHEQVFAALPPALHAALVREYIAGAGGQALTDPQIDALTEPWRSPAGQAAFYRQIAQLSPQHTAPIVERLDQVRCPSRVSWGEEDPWIPVEQAAELAARLPGHVEVRTHAGAGHLVPLEAADALGRDALAWLEGSAP</sequence>
<name>Z9JVG0_9MICO</name>
<evidence type="ECO:0000259" key="1">
    <source>
        <dbReference type="Pfam" id="PF12697"/>
    </source>
</evidence>
<comment type="caution">
    <text evidence="2">The sequence shown here is derived from an EMBL/GenBank/DDBJ whole genome shotgun (WGS) entry which is preliminary data.</text>
</comment>
<dbReference type="EMBL" id="JDYK01000003">
    <property type="protein sequence ID" value="EWS82174.1"/>
    <property type="molecule type" value="Genomic_DNA"/>
</dbReference>
<gene>
    <name evidence="2" type="ORF">BF93_11110</name>
</gene>
<evidence type="ECO:0000313" key="3">
    <source>
        <dbReference type="Proteomes" id="UP000023067"/>
    </source>
</evidence>
<feature type="domain" description="AB hydrolase-1" evidence="1">
    <location>
        <begin position="36"/>
        <end position="271"/>
    </location>
</feature>
<dbReference type="PANTHER" id="PTHR43689:SF8">
    <property type="entry name" value="ALPHA_BETA-HYDROLASES SUPERFAMILY PROTEIN"/>
    <property type="match status" value="1"/>
</dbReference>
<reference evidence="2 3" key="1">
    <citation type="submission" date="2014-02" db="EMBL/GenBank/DDBJ databases">
        <title>Genome sequence of Brachybacterium phenoliresistens strain W13A50.</title>
        <authorList>
            <person name="Wang X."/>
        </authorList>
    </citation>
    <scope>NUCLEOTIDE SEQUENCE [LARGE SCALE GENOMIC DNA]</scope>
    <source>
        <strain evidence="2 3">W13A50</strain>
    </source>
</reference>
<dbReference type="OrthoDB" id="27092at2"/>
<evidence type="ECO:0000313" key="2">
    <source>
        <dbReference type="EMBL" id="EWS82174.1"/>
    </source>
</evidence>
<organism evidence="2 3">
    <name type="scientific">Brachybacterium phenoliresistens</name>
    <dbReference type="NCBI Taxonomy" id="396014"/>
    <lineage>
        <taxon>Bacteria</taxon>
        <taxon>Bacillati</taxon>
        <taxon>Actinomycetota</taxon>
        <taxon>Actinomycetes</taxon>
        <taxon>Micrococcales</taxon>
        <taxon>Dermabacteraceae</taxon>
        <taxon>Brachybacterium</taxon>
    </lineage>
</organism>
<dbReference type="GO" id="GO:0016787">
    <property type="term" value="F:hydrolase activity"/>
    <property type="evidence" value="ECO:0007669"/>
    <property type="project" value="UniProtKB-KW"/>
</dbReference>
<dbReference type="RefSeq" id="WP_038370725.1">
    <property type="nucleotide sequence ID" value="NZ_KK069989.1"/>
</dbReference>
<dbReference type="STRING" id="396014.BF93_11110"/>
<dbReference type="AlphaFoldDB" id="Z9JVG0"/>
<dbReference type="InterPro" id="IPR029058">
    <property type="entry name" value="AB_hydrolase_fold"/>
</dbReference>
<dbReference type="PRINTS" id="PR00111">
    <property type="entry name" value="ABHYDROLASE"/>
</dbReference>
<dbReference type="Pfam" id="PF12697">
    <property type="entry name" value="Abhydrolase_6"/>
    <property type="match status" value="1"/>
</dbReference>
<dbReference type="InterPro" id="IPR000073">
    <property type="entry name" value="AB_hydrolase_1"/>
</dbReference>
<dbReference type="Gene3D" id="3.40.50.1820">
    <property type="entry name" value="alpha/beta hydrolase"/>
    <property type="match status" value="1"/>
</dbReference>
<keyword evidence="3" id="KW-1185">Reference proteome</keyword>
<accession>Z9JVG0</accession>
<dbReference type="PANTHER" id="PTHR43689">
    <property type="entry name" value="HYDROLASE"/>
    <property type="match status" value="1"/>
</dbReference>
<dbReference type="Proteomes" id="UP000023067">
    <property type="component" value="Unassembled WGS sequence"/>
</dbReference>